<dbReference type="SUPFAM" id="SSF161098">
    <property type="entry name" value="MetI-like"/>
    <property type="match status" value="1"/>
</dbReference>
<protein>
    <submittedName>
        <fullName evidence="9">L-arabinose transport system permease protein AraQ</fullName>
    </submittedName>
</protein>
<dbReference type="EMBL" id="MEHA01000019">
    <property type="protein sequence ID" value="ODR47785.1"/>
    <property type="molecule type" value="Genomic_DNA"/>
</dbReference>
<reference evidence="11 14" key="3">
    <citation type="submission" date="2016-08" db="EMBL/GenBank/DDBJ databases">
        <authorList>
            <person name="Seilhamer J.J."/>
        </authorList>
    </citation>
    <scope>NUCLEOTIDE SEQUENCE [LARGE SCALE GENOMIC DNA]</scope>
    <source>
        <strain evidence="11 14">NML150140-1</strain>
    </source>
</reference>
<evidence type="ECO:0000256" key="2">
    <source>
        <dbReference type="ARBA" id="ARBA00022448"/>
    </source>
</evidence>
<evidence type="ECO:0000256" key="4">
    <source>
        <dbReference type="ARBA" id="ARBA00022692"/>
    </source>
</evidence>
<dbReference type="GO" id="GO:0055085">
    <property type="term" value="P:transmembrane transport"/>
    <property type="evidence" value="ECO:0007669"/>
    <property type="project" value="InterPro"/>
</dbReference>
<keyword evidence="5 7" id="KW-1133">Transmembrane helix</keyword>
<dbReference type="GeneID" id="93303275"/>
<evidence type="ECO:0000259" key="8">
    <source>
        <dbReference type="PROSITE" id="PS50928"/>
    </source>
</evidence>
<dbReference type="Proteomes" id="UP000095003">
    <property type="component" value="Unassembled WGS sequence"/>
</dbReference>
<dbReference type="PANTHER" id="PTHR43744">
    <property type="entry name" value="ABC TRANSPORTER PERMEASE PROTEIN MG189-RELATED-RELATED"/>
    <property type="match status" value="1"/>
</dbReference>
<dbReference type="Gene3D" id="1.10.3720.10">
    <property type="entry name" value="MetI-like"/>
    <property type="match status" value="1"/>
</dbReference>
<keyword evidence="15" id="KW-1185">Reference proteome</keyword>
<evidence type="ECO:0000313" key="13">
    <source>
        <dbReference type="Proteomes" id="UP000094067"/>
    </source>
</evidence>
<dbReference type="AlphaFoldDB" id="A0A1E3UD59"/>
<dbReference type="GO" id="GO:0005886">
    <property type="term" value="C:plasma membrane"/>
    <property type="evidence" value="ECO:0007669"/>
    <property type="project" value="UniProtKB-SubCell"/>
</dbReference>
<feature type="transmembrane region" description="Helical" evidence="7">
    <location>
        <begin position="93"/>
        <end position="114"/>
    </location>
</feature>
<proteinExistence type="inferred from homology"/>
<keyword evidence="3" id="KW-1003">Cell membrane</keyword>
<reference evidence="13 16" key="1">
    <citation type="submission" date="2016-07" db="EMBL/GenBank/DDBJ databases">
        <title>Characterization of isolates of Eisenbergiella tayi derived from blood cultures, using whole genome sequencing.</title>
        <authorList>
            <person name="Burdz T."/>
            <person name="Wiebe D."/>
            <person name="Huynh C."/>
            <person name="Bernard K."/>
        </authorList>
    </citation>
    <scope>NUCLEOTIDE SEQUENCE [LARGE SCALE GENOMIC DNA]</scope>
    <source>
        <strain evidence="9 13">NML 110608</strain>
        <strain evidence="10 16">NML 120489</strain>
    </source>
</reference>
<keyword evidence="2 7" id="KW-0813">Transport</keyword>
<feature type="transmembrane region" description="Helical" evidence="7">
    <location>
        <begin position="229"/>
        <end position="247"/>
    </location>
</feature>
<dbReference type="Pfam" id="PF00528">
    <property type="entry name" value="BPD_transp_1"/>
    <property type="match status" value="1"/>
</dbReference>
<evidence type="ECO:0000256" key="1">
    <source>
        <dbReference type="ARBA" id="ARBA00004651"/>
    </source>
</evidence>
<dbReference type="EMBL" id="MEHD01000020">
    <property type="protein sequence ID" value="ODR58116.1"/>
    <property type="molecule type" value="Genomic_DNA"/>
</dbReference>
<dbReference type="EMBL" id="MCGI01000003">
    <property type="protein sequence ID" value="ODM10583.1"/>
    <property type="molecule type" value="Genomic_DNA"/>
</dbReference>
<evidence type="ECO:0000313" key="9">
    <source>
        <dbReference type="EMBL" id="ODM09025.1"/>
    </source>
</evidence>
<dbReference type="InterPro" id="IPR000515">
    <property type="entry name" value="MetI-like"/>
</dbReference>
<dbReference type="PANTHER" id="PTHR43744:SF12">
    <property type="entry name" value="ABC TRANSPORTER PERMEASE PROTEIN MG189-RELATED"/>
    <property type="match status" value="1"/>
</dbReference>
<dbReference type="PATRIC" id="fig|1432052.3.peg.3333"/>
<evidence type="ECO:0000313" key="12">
    <source>
        <dbReference type="EMBL" id="ODR58116.1"/>
    </source>
</evidence>
<dbReference type="Proteomes" id="UP000094271">
    <property type="component" value="Unassembled WGS sequence"/>
</dbReference>
<evidence type="ECO:0000256" key="7">
    <source>
        <dbReference type="RuleBase" id="RU363032"/>
    </source>
</evidence>
<evidence type="ECO:0000256" key="3">
    <source>
        <dbReference type="ARBA" id="ARBA00022475"/>
    </source>
</evidence>
<evidence type="ECO:0000313" key="10">
    <source>
        <dbReference type="EMBL" id="ODM10583.1"/>
    </source>
</evidence>
<dbReference type="InterPro" id="IPR035906">
    <property type="entry name" value="MetI-like_sf"/>
</dbReference>
<accession>A0A1E3UD59</accession>
<name>A0A1E3UD59_9FIRM</name>
<dbReference type="PROSITE" id="PS50928">
    <property type="entry name" value="ABC_TM1"/>
    <property type="match status" value="1"/>
</dbReference>
<evidence type="ECO:0000313" key="14">
    <source>
        <dbReference type="Proteomes" id="UP000094271"/>
    </source>
</evidence>
<feature type="transmembrane region" description="Helical" evidence="7">
    <location>
        <begin position="12"/>
        <end position="35"/>
    </location>
</feature>
<keyword evidence="6 7" id="KW-0472">Membrane</keyword>
<feature type="domain" description="ABC transmembrane type-1" evidence="8">
    <location>
        <begin position="56"/>
        <end position="247"/>
    </location>
</feature>
<dbReference type="CDD" id="cd06261">
    <property type="entry name" value="TM_PBP2"/>
    <property type="match status" value="1"/>
</dbReference>
<keyword evidence="4 7" id="KW-0812">Transmembrane</keyword>
<gene>
    <name evidence="9" type="primary">araQ_16</name>
    <name evidence="10" type="synonym">araQ_77</name>
    <name evidence="10" type="ORF">BEH84_03012</name>
    <name evidence="11" type="ORF">BEI59_22485</name>
    <name evidence="9" type="ORF">BEI61_00654</name>
    <name evidence="12" type="ORF">BEI63_09510</name>
</gene>
<feature type="transmembrane region" description="Helical" evidence="7">
    <location>
        <begin position="120"/>
        <end position="141"/>
    </location>
</feature>
<comment type="caution">
    <text evidence="11">The sequence shown here is derived from an EMBL/GenBank/DDBJ whole genome shotgun (WGS) entry which is preliminary data.</text>
</comment>
<feature type="transmembrane region" description="Helical" evidence="7">
    <location>
        <begin position="55"/>
        <end position="81"/>
    </location>
</feature>
<sequence>MKRIKGMGNLLRYLICIACVAVILLPIGILIHGSFQGGGIKNYVDILTKYHIETYFINSLIISVSVVVLVVVLDVLAGFALSKLNFPFKNGIYIFLLSALLLPAAAILVPVFQINSKLGILNTYLAVLGPYVVLIAPFNLLTIKNGFDALPNTVLEAALIDGCGIVKTLFKIAVPMCKPSIVMAVIWTFLSSWNEYMMAFVMLRKEEIMTITVIPTKFQSMYGGNVGKLYAALFIILVPGIIIYLLMQKFIVNGLNAGAVKE</sequence>
<reference evidence="12 15" key="2">
    <citation type="submission" date="2016-08" db="EMBL/GenBank/DDBJ databases">
        <title>Characterization of Isolates of Eisenbergiella tayi Derived from Blood Cultures, Using Whole Genome Sequencing.</title>
        <authorList>
            <person name="Bernier A.-M."/>
            <person name="Burdz T."/>
            <person name="Wiebe D."/>
            <person name="Bernard K."/>
        </authorList>
    </citation>
    <scope>NUCLEOTIDE SEQUENCE [LARGE SCALE GENOMIC DNA]</scope>
    <source>
        <strain evidence="12 15">NML120146</strain>
    </source>
</reference>
<comment type="subcellular location">
    <subcellularLocation>
        <location evidence="1 7">Cell membrane</location>
        <topology evidence="1 7">Multi-pass membrane protein</topology>
    </subcellularLocation>
</comment>
<evidence type="ECO:0000313" key="15">
    <source>
        <dbReference type="Proteomes" id="UP000094869"/>
    </source>
</evidence>
<dbReference type="OrthoDB" id="9771544at2"/>
<evidence type="ECO:0000256" key="6">
    <source>
        <dbReference type="ARBA" id="ARBA00023136"/>
    </source>
</evidence>
<evidence type="ECO:0000313" key="16">
    <source>
        <dbReference type="Proteomes" id="UP000095003"/>
    </source>
</evidence>
<organism evidence="11 14">
    <name type="scientific">Eisenbergiella tayi</name>
    <dbReference type="NCBI Taxonomy" id="1432052"/>
    <lineage>
        <taxon>Bacteria</taxon>
        <taxon>Bacillati</taxon>
        <taxon>Bacillota</taxon>
        <taxon>Clostridia</taxon>
        <taxon>Lachnospirales</taxon>
        <taxon>Lachnospiraceae</taxon>
        <taxon>Eisenbergiella</taxon>
    </lineage>
</organism>
<dbReference type="RefSeq" id="WP_069151220.1">
    <property type="nucleotide sequence ID" value="NZ_DAWDRA010000314.1"/>
</dbReference>
<evidence type="ECO:0000313" key="11">
    <source>
        <dbReference type="EMBL" id="ODR47785.1"/>
    </source>
</evidence>
<dbReference type="Proteomes" id="UP000094067">
    <property type="component" value="Unassembled WGS sequence"/>
</dbReference>
<evidence type="ECO:0000256" key="5">
    <source>
        <dbReference type="ARBA" id="ARBA00022989"/>
    </source>
</evidence>
<dbReference type="EMBL" id="MCGH01000001">
    <property type="protein sequence ID" value="ODM09025.1"/>
    <property type="molecule type" value="Genomic_DNA"/>
</dbReference>
<feature type="transmembrane region" description="Helical" evidence="7">
    <location>
        <begin position="181"/>
        <end position="203"/>
    </location>
</feature>
<dbReference type="Proteomes" id="UP000094869">
    <property type="component" value="Unassembled WGS sequence"/>
</dbReference>
<comment type="similarity">
    <text evidence="7">Belongs to the binding-protein-dependent transport system permease family.</text>
</comment>